<dbReference type="Pfam" id="PF04828">
    <property type="entry name" value="GFA"/>
    <property type="match status" value="1"/>
</dbReference>
<dbReference type="PANTHER" id="PTHR33337:SF40">
    <property type="entry name" value="CENP-V_GFA DOMAIN-CONTAINING PROTEIN-RELATED"/>
    <property type="match status" value="1"/>
</dbReference>
<dbReference type="GO" id="GO:0046872">
    <property type="term" value="F:metal ion binding"/>
    <property type="evidence" value="ECO:0007669"/>
    <property type="project" value="UniProtKB-KW"/>
</dbReference>
<dbReference type="AlphaFoldDB" id="A0AAV5GJH8"/>
<dbReference type="InterPro" id="IPR011057">
    <property type="entry name" value="Mss4-like_sf"/>
</dbReference>
<dbReference type="Proteomes" id="UP001342314">
    <property type="component" value="Unassembled WGS sequence"/>
</dbReference>
<gene>
    <name evidence="6" type="ORF">Rhopal_001809-T1</name>
</gene>
<keyword evidence="2" id="KW-0479">Metal-binding</keyword>
<dbReference type="Gene3D" id="3.90.1590.10">
    <property type="entry name" value="glutathione-dependent formaldehyde- activating enzyme (gfa)"/>
    <property type="match status" value="1"/>
</dbReference>
<keyword evidence="3" id="KW-0862">Zinc</keyword>
<evidence type="ECO:0000313" key="7">
    <source>
        <dbReference type="Proteomes" id="UP001342314"/>
    </source>
</evidence>
<organism evidence="6 7">
    <name type="scientific">Rhodotorula paludigena</name>
    <dbReference type="NCBI Taxonomy" id="86838"/>
    <lineage>
        <taxon>Eukaryota</taxon>
        <taxon>Fungi</taxon>
        <taxon>Dikarya</taxon>
        <taxon>Basidiomycota</taxon>
        <taxon>Pucciniomycotina</taxon>
        <taxon>Microbotryomycetes</taxon>
        <taxon>Sporidiobolales</taxon>
        <taxon>Sporidiobolaceae</taxon>
        <taxon>Rhodotorula</taxon>
    </lineage>
</organism>
<dbReference type="SUPFAM" id="SSF51316">
    <property type="entry name" value="Mss4-like"/>
    <property type="match status" value="1"/>
</dbReference>
<evidence type="ECO:0000313" key="6">
    <source>
        <dbReference type="EMBL" id="GJN88838.1"/>
    </source>
</evidence>
<dbReference type="EMBL" id="BQKY01000003">
    <property type="protein sequence ID" value="GJN88838.1"/>
    <property type="molecule type" value="Genomic_DNA"/>
</dbReference>
<protein>
    <recommendedName>
        <fullName evidence="5">CENP-V/GFA domain-containing protein</fullName>
    </recommendedName>
</protein>
<comment type="caution">
    <text evidence="6">The sequence shown here is derived from an EMBL/GenBank/DDBJ whole genome shotgun (WGS) entry which is preliminary data.</text>
</comment>
<accession>A0AAV5GJH8</accession>
<reference evidence="6 7" key="1">
    <citation type="submission" date="2021-12" db="EMBL/GenBank/DDBJ databases">
        <title>High titer production of polyol ester of fatty acids by Rhodotorula paludigena BS15 towards product separation-free biomass refinery.</title>
        <authorList>
            <person name="Mano J."/>
            <person name="Ono H."/>
            <person name="Tanaka T."/>
            <person name="Naito K."/>
            <person name="Sushida H."/>
            <person name="Ike M."/>
            <person name="Tokuyasu K."/>
            <person name="Kitaoka M."/>
        </authorList>
    </citation>
    <scope>NUCLEOTIDE SEQUENCE [LARGE SCALE GENOMIC DNA]</scope>
    <source>
        <strain evidence="6 7">BS15</strain>
    </source>
</reference>
<dbReference type="PROSITE" id="PS51891">
    <property type="entry name" value="CENP_V_GFA"/>
    <property type="match status" value="1"/>
</dbReference>
<evidence type="ECO:0000259" key="5">
    <source>
        <dbReference type="PROSITE" id="PS51891"/>
    </source>
</evidence>
<sequence>MTTGPAIGRCCCGKVEVTLLEGMPKSGTHCHCKNCRTTSGGVGIYFFVLPSSAFSVKGQDELCSYTDLDTASGKPMQRSYCRTCFSTIGVVVPGRPMGIICGGLFPAESLPPPGVELFTAECAPWYRLHEGAAHFEGMPPK</sequence>
<name>A0AAV5GJH8_9BASI</name>
<evidence type="ECO:0000256" key="4">
    <source>
        <dbReference type="ARBA" id="ARBA00023239"/>
    </source>
</evidence>
<dbReference type="InterPro" id="IPR006913">
    <property type="entry name" value="CENP-V/GFA"/>
</dbReference>
<feature type="domain" description="CENP-V/GFA" evidence="5">
    <location>
        <begin position="6"/>
        <end position="119"/>
    </location>
</feature>
<evidence type="ECO:0000256" key="2">
    <source>
        <dbReference type="ARBA" id="ARBA00022723"/>
    </source>
</evidence>
<proteinExistence type="inferred from homology"/>
<dbReference type="PANTHER" id="PTHR33337">
    <property type="entry name" value="GFA DOMAIN-CONTAINING PROTEIN"/>
    <property type="match status" value="1"/>
</dbReference>
<dbReference type="GO" id="GO:0016846">
    <property type="term" value="F:carbon-sulfur lyase activity"/>
    <property type="evidence" value="ECO:0007669"/>
    <property type="project" value="InterPro"/>
</dbReference>
<keyword evidence="4" id="KW-0456">Lyase</keyword>
<evidence type="ECO:0000256" key="1">
    <source>
        <dbReference type="ARBA" id="ARBA00005495"/>
    </source>
</evidence>
<keyword evidence="7" id="KW-1185">Reference proteome</keyword>
<evidence type="ECO:0000256" key="3">
    <source>
        <dbReference type="ARBA" id="ARBA00022833"/>
    </source>
</evidence>
<comment type="similarity">
    <text evidence="1">Belongs to the Gfa family.</text>
</comment>